<dbReference type="AlphaFoldDB" id="A0A8H3FXV5"/>
<keyword evidence="2" id="KW-1133">Transmembrane helix</keyword>
<dbReference type="OrthoDB" id="191995at2759"/>
<proteinExistence type="predicted"/>
<dbReference type="Proteomes" id="UP000664521">
    <property type="component" value="Unassembled WGS sequence"/>
</dbReference>
<name>A0A8H3FXV5_9LECA</name>
<dbReference type="PANTHER" id="PTHR36840:SF1">
    <property type="entry name" value="BLL5714 PROTEIN"/>
    <property type="match status" value="1"/>
</dbReference>
<sequence>MATIPATLEGDFHSAHHHTGKRLRQLLHPSGKRIHVAASPDEHERLKAKLVASEPDQNFDIYVHGSPEHLAAVREIHSHHEQKRDELRQEYPDQYTHFENVHHQLDMLSNELSSLTAHGVSLDANFSKFGYDARLRTREPESSAASMTQSRSEDQEERDWDAERFQGTALTFWKMPIVRQYFHRGLLWRAQESEEVASFELFVDLLYVGIIAIIGDTAAENATRFGFLQFLVTFILSWKMWNDFTLSISWFETDDIAQRIAVLFVMICLFGYTLNIVEAFESTWTQLVAFYLAQKLFNCVYYLQVAYLLPMVRGSMIFYSVMILIPTALWIGSVHVEYPDRLAFIWIAIPIDLFGQLSMVLFTRPKWKSFPNFKALCNKWFDFYPAVNIEHKTERTNAFVTLVFGYSVVALLYQNKAAFGINAFFGKAILGLIQAFSFNWIYFEIDACNIHTHAIRRHIASSMAWIVFHLPFIMSFVLAGASLSRLVLVHDCRNTDPETLGENYVGRSEAEIPIGLRWFYCGGLGTALICMAAISFSHVHKKIENQRVHKRPRLVLRVAVGIVLVCLPLAESLSSLQLISTTTGLVVLTLIFEVGGSTSKNNSFWRDRRRCKYSAECRVRKKAVEAALKAGVTIDVAEMLKDEGSEKTGYENI</sequence>
<evidence type="ECO:0000256" key="1">
    <source>
        <dbReference type="SAM" id="MobiDB-lite"/>
    </source>
</evidence>
<feature type="transmembrane region" description="Helical" evidence="2">
    <location>
        <begin position="576"/>
        <end position="596"/>
    </location>
</feature>
<feature type="transmembrane region" description="Helical" evidence="2">
    <location>
        <begin position="463"/>
        <end position="483"/>
    </location>
</feature>
<feature type="region of interest" description="Disordered" evidence="1">
    <location>
        <begin position="140"/>
        <end position="159"/>
    </location>
</feature>
<feature type="transmembrane region" description="Helical" evidence="2">
    <location>
        <begin position="259"/>
        <end position="277"/>
    </location>
</feature>
<protein>
    <submittedName>
        <fullName evidence="3">Uncharacterized protein</fullName>
    </submittedName>
</protein>
<evidence type="ECO:0000256" key="2">
    <source>
        <dbReference type="SAM" id="Phobius"/>
    </source>
</evidence>
<dbReference type="EMBL" id="CAJPDS010000061">
    <property type="protein sequence ID" value="CAF9932085.1"/>
    <property type="molecule type" value="Genomic_DNA"/>
</dbReference>
<feature type="transmembrane region" description="Helical" evidence="2">
    <location>
        <begin position="342"/>
        <end position="362"/>
    </location>
</feature>
<reference evidence="3" key="1">
    <citation type="submission" date="2021-03" db="EMBL/GenBank/DDBJ databases">
        <authorList>
            <person name="Tagirdzhanova G."/>
        </authorList>
    </citation>
    <scope>NUCLEOTIDE SEQUENCE</scope>
</reference>
<evidence type="ECO:0000313" key="4">
    <source>
        <dbReference type="Proteomes" id="UP000664521"/>
    </source>
</evidence>
<feature type="transmembrane region" description="Helical" evidence="2">
    <location>
        <begin position="517"/>
        <end position="534"/>
    </location>
</feature>
<accession>A0A8H3FXV5</accession>
<organism evidence="3 4">
    <name type="scientific">Heterodermia speciosa</name>
    <dbReference type="NCBI Taxonomy" id="116794"/>
    <lineage>
        <taxon>Eukaryota</taxon>
        <taxon>Fungi</taxon>
        <taxon>Dikarya</taxon>
        <taxon>Ascomycota</taxon>
        <taxon>Pezizomycotina</taxon>
        <taxon>Lecanoromycetes</taxon>
        <taxon>OSLEUM clade</taxon>
        <taxon>Lecanoromycetidae</taxon>
        <taxon>Caliciales</taxon>
        <taxon>Physciaceae</taxon>
        <taxon>Heterodermia</taxon>
    </lineage>
</organism>
<feature type="transmembrane region" description="Helical" evidence="2">
    <location>
        <begin position="316"/>
        <end position="336"/>
    </location>
</feature>
<feature type="transmembrane region" description="Helical" evidence="2">
    <location>
        <begin position="554"/>
        <end position="570"/>
    </location>
</feature>
<keyword evidence="4" id="KW-1185">Reference proteome</keyword>
<dbReference type="PANTHER" id="PTHR36840">
    <property type="entry name" value="BLL5714 PROTEIN"/>
    <property type="match status" value="1"/>
</dbReference>
<dbReference type="InterPro" id="IPR010640">
    <property type="entry name" value="Low_temperature_requirement_A"/>
</dbReference>
<feature type="transmembrane region" description="Helical" evidence="2">
    <location>
        <begin position="396"/>
        <end position="413"/>
    </location>
</feature>
<keyword evidence="2" id="KW-0812">Transmembrane</keyword>
<gene>
    <name evidence="3" type="ORF">HETSPECPRED_008278</name>
</gene>
<keyword evidence="2" id="KW-0472">Membrane</keyword>
<comment type="caution">
    <text evidence="3">The sequence shown here is derived from an EMBL/GenBank/DDBJ whole genome shotgun (WGS) entry which is preliminary data.</text>
</comment>
<feature type="transmembrane region" description="Helical" evidence="2">
    <location>
        <begin position="289"/>
        <end position="309"/>
    </location>
</feature>
<evidence type="ECO:0000313" key="3">
    <source>
        <dbReference type="EMBL" id="CAF9932085.1"/>
    </source>
</evidence>
<feature type="transmembrane region" description="Helical" evidence="2">
    <location>
        <begin position="419"/>
        <end position="442"/>
    </location>
</feature>
<dbReference type="Pfam" id="PF06772">
    <property type="entry name" value="LtrA"/>
    <property type="match status" value="1"/>
</dbReference>